<name>A0A9P7YWL6_9HELO</name>
<accession>A0A9P7YWL6</accession>
<keyword evidence="4" id="KW-1185">Reference proteome</keyword>
<evidence type="ECO:0000313" key="4">
    <source>
        <dbReference type="Proteomes" id="UP000887226"/>
    </source>
</evidence>
<feature type="region of interest" description="Disordered" evidence="2">
    <location>
        <begin position="97"/>
        <end position="174"/>
    </location>
</feature>
<dbReference type="EMBL" id="MU254398">
    <property type="protein sequence ID" value="KAG9240590.1"/>
    <property type="molecule type" value="Genomic_DNA"/>
</dbReference>
<dbReference type="Proteomes" id="UP000887226">
    <property type="component" value="Unassembled WGS sequence"/>
</dbReference>
<comment type="caution">
    <text evidence="3">The sequence shown here is derived from an EMBL/GenBank/DDBJ whole genome shotgun (WGS) entry which is preliminary data.</text>
</comment>
<evidence type="ECO:0000256" key="1">
    <source>
        <dbReference type="SAM" id="Coils"/>
    </source>
</evidence>
<keyword evidence="1" id="KW-0175">Coiled coil</keyword>
<dbReference type="AlphaFoldDB" id="A0A9P7YWL6"/>
<dbReference type="Gene3D" id="1.10.287.1490">
    <property type="match status" value="1"/>
</dbReference>
<organism evidence="3 4">
    <name type="scientific">Calycina marina</name>
    <dbReference type="NCBI Taxonomy" id="1763456"/>
    <lineage>
        <taxon>Eukaryota</taxon>
        <taxon>Fungi</taxon>
        <taxon>Dikarya</taxon>
        <taxon>Ascomycota</taxon>
        <taxon>Pezizomycotina</taxon>
        <taxon>Leotiomycetes</taxon>
        <taxon>Helotiales</taxon>
        <taxon>Pezizellaceae</taxon>
        <taxon>Calycina</taxon>
    </lineage>
</organism>
<proteinExistence type="predicted"/>
<feature type="compositionally biased region" description="Polar residues" evidence="2">
    <location>
        <begin position="1173"/>
        <end position="1212"/>
    </location>
</feature>
<feature type="region of interest" description="Disordered" evidence="2">
    <location>
        <begin position="1"/>
        <end position="78"/>
    </location>
</feature>
<feature type="compositionally biased region" description="Basic and acidic residues" evidence="2">
    <location>
        <begin position="97"/>
        <end position="118"/>
    </location>
</feature>
<evidence type="ECO:0000313" key="3">
    <source>
        <dbReference type="EMBL" id="KAG9240590.1"/>
    </source>
</evidence>
<feature type="region of interest" description="Disordered" evidence="2">
    <location>
        <begin position="1160"/>
        <end position="1266"/>
    </location>
</feature>
<feature type="coiled-coil region" evidence="1">
    <location>
        <begin position="1097"/>
        <end position="1140"/>
    </location>
</feature>
<dbReference type="OrthoDB" id="10687549at2759"/>
<feature type="compositionally biased region" description="Basic and acidic residues" evidence="2">
    <location>
        <begin position="129"/>
        <end position="147"/>
    </location>
</feature>
<sequence>MPLPPAGAPGGLPLSINLPNSINKRKRDAELRTPTSRENNKFNIEGAAQNSQRVITPVAIPTGPSPKSTDRAYDFSPSANVSEPRMFLAHDGYVPERARGRSRNLDLPHGTERYDDRSAPTTGPGVDRYIPRRSVELRDRERPDRRPISPSDYGWGRNTNCYDSPRGGEYRDRPRIQSTSFSLPQPRATVFPVNKPHISINDSSREYRAARAEEYRRSLGLIDPYVHPSRQGLVRQDSKLTDRSTEVIASQLVVEKHTVEKPNNQPLAVQSPLMVNMSTEEPFMEDEHMATELSDFPIQDNTGKPNFLMAEVLKEISSHAALQVQKCFADQALRGLSRREKDMAKSQTLDKFPSIQNAIAMPRERLLREAREVAEKITAHDAVLEDIGHKFFTSRNTGDGGKVRTELSAVKKDTENLLFMTNTLVGESDNFQKFMKESREQHASVMAVVEALKSANSDLKKEQETSRNLYQAYSSSQQALESTVAVLKEVQEGFTAKITSLQKELSTTLKLGMSELKKALPKLEERLAKVEQSNNDVGKLTARLGDYDNARNESQVDHEGLRHMSEHSTDIHAVQESPAKDYGKREAFKTRATSPENVQKALLQAKPSLETRLLQVETRTKAIETLPVQVDALEQRTRVMETKVAQRTVHNYDTSPIGVSKLSQPSNLELRLDALESRPPLSEEYRNALKKEFLEGVQAVEEVTLQVFSDEINKSNATISRNTNRAIALEASVPRFVERITDLERSVTAAKADLVTMNGKIEVLDTFSTTAKVNIERSQERINTLKSGSPDNALQAELNSLKQSIDSNKFDVERLDQEMAYANKSIPAAAYGQVWATLQPSLDGLNKRFDQQTGHFNNMSAHVNEVNFRIDQLDSRMNNISTKEQAHYIISQIAEQYPFLRAAIDTAGIKADLEALARRVATTEGRDTASVSDGNALVYAPLRADVDKLGKKVSDLQSTVGTLQKTTRDEKKEADEANESLATEIATLEVNNELMDKRIDKVESGLQKRIAAVEKSQQSTNTDMSNLKNYQSKSECDIVNIKDARAKLQTDIITIKTEQAKAGGDIDKFAKDQENILRDVTTIKTAQAKLESGVDSIKQIQKEIQQTQQSDKSIEQSKSLKDMEKAVNEMQGQVKDINNQVEKDLSASKPRSRAVLVYASPHDAPPAPKPGAQRQQPTLVQRAASNQSNSRINGKKTASNGVRHSVKSSSQFGMKRATPGTNGHSRPPPSKKPKIEPDREESDDDKNFVAPLRRSVHIVMDSSDEN</sequence>
<gene>
    <name evidence="3" type="ORF">BJ878DRAFT_525319</name>
</gene>
<protein>
    <submittedName>
        <fullName evidence="3">Uncharacterized protein</fullName>
    </submittedName>
</protein>
<evidence type="ECO:0000256" key="2">
    <source>
        <dbReference type="SAM" id="MobiDB-lite"/>
    </source>
</evidence>
<reference evidence="3" key="1">
    <citation type="journal article" date="2021" name="IMA Fungus">
        <title>Genomic characterization of three marine fungi, including Emericellopsis atlantica sp. nov. with signatures of a generalist lifestyle and marine biomass degradation.</title>
        <authorList>
            <person name="Hagestad O.C."/>
            <person name="Hou L."/>
            <person name="Andersen J.H."/>
            <person name="Hansen E.H."/>
            <person name="Altermark B."/>
            <person name="Li C."/>
            <person name="Kuhnert E."/>
            <person name="Cox R.J."/>
            <person name="Crous P.W."/>
            <person name="Spatafora J.W."/>
            <person name="Lail K."/>
            <person name="Amirebrahimi M."/>
            <person name="Lipzen A."/>
            <person name="Pangilinan J."/>
            <person name="Andreopoulos W."/>
            <person name="Hayes R.D."/>
            <person name="Ng V."/>
            <person name="Grigoriev I.V."/>
            <person name="Jackson S.A."/>
            <person name="Sutton T.D.S."/>
            <person name="Dobson A.D.W."/>
            <person name="Rama T."/>
        </authorList>
    </citation>
    <scope>NUCLEOTIDE SEQUENCE</scope>
    <source>
        <strain evidence="3">TRa3180A</strain>
    </source>
</reference>